<protein>
    <submittedName>
        <fullName evidence="2">Metallophosphoesterase</fullName>
    </submittedName>
</protein>
<feature type="domain" description="Calcineurin-like phosphoesterase" evidence="1">
    <location>
        <begin position="7"/>
        <end position="126"/>
    </location>
</feature>
<accession>A0A9X2FXM7</accession>
<dbReference type="GO" id="GO:0005737">
    <property type="term" value="C:cytoplasm"/>
    <property type="evidence" value="ECO:0007669"/>
    <property type="project" value="TreeGrafter"/>
</dbReference>
<dbReference type="AlphaFoldDB" id="A0A9X2FXM7"/>
<dbReference type="InterPro" id="IPR029052">
    <property type="entry name" value="Metallo-depent_PP-like"/>
</dbReference>
<organism evidence="2 3">
    <name type="scientific">Limimaricola litoreus</name>
    <dbReference type="NCBI Taxonomy" id="2955316"/>
    <lineage>
        <taxon>Bacteria</taxon>
        <taxon>Pseudomonadati</taxon>
        <taxon>Pseudomonadota</taxon>
        <taxon>Alphaproteobacteria</taxon>
        <taxon>Rhodobacterales</taxon>
        <taxon>Paracoccaceae</taxon>
        <taxon>Limimaricola</taxon>
    </lineage>
</organism>
<dbReference type="Gene3D" id="3.60.21.10">
    <property type="match status" value="1"/>
</dbReference>
<dbReference type="PANTHER" id="PTHR42850">
    <property type="entry name" value="METALLOPHOSPHOESTERASE"/>
    <property type="match status" value="1"/>
</dbReference>
<comment type="caution">
    <text evidence="2">The sequence shown here is derived from an EMBL/GenBank/DDBJ whole genome shotgun (WGS) entry which is preliminary data.</text>
</comment>
<dbReference type="EMBL" id="JAMYXC010000161">
    <property type="protein sequence ID" value="MCP1169023.1"/>
    <property type="molecule type" value="Genomic_DNA"/>
</dbReference>
<evidence type="ECO:0000313" key="3">
    <source>
        <dbReference type="Proteomes" id="UP001139477"/>
    </source>
</evidence>
<dbReference type="GO" id="GO:0016791">
    <property type="term" value="F:phosphatase activity"/>
    <property type="evidence" value="ECO:0007669"/>
    <property type="project" value="TreeGrafter"/>
</dbReference>
<dbReference type="RefSeq" id="WP_253332306.1">
    <property type="nucleotide sequence ID" value="NZ_JAMYXC010000161.1"/>
</dbReference>
<reference evidence="2" key="1">
    <citation type="submission" date="2022-06" db="EMBL/GenBank/DDBJ databases">
        <title>Limimaricola sediminis sp. nov., isolated from an intertidal sediment.</title>
        <authorList>
            <person name="Shao X."/>
        </authorList>
    </citation>
    <scope>NUCLEOTIDE SEQUENCE</scope>
    <source>
        <strain evidence="2">ASW11-118</strain>
    </source>
</reference>
<gene>
    <name evidence="2" type="ORF">NHG85_10890</name>
</gene>
<dbReference type="InterPro" id="IPR004843">
    <property type="entry name" value="Calcineurin-like_PHP"/>
</dbReference>
<dbReference type="Proteomes" id="UP001139477">
    <property type="component" value="Unassembled WGS sequence"/>
</dbReference>
<proteinExistence type="predicted"/>
<dbReference type="PANTHER" id="PTHR42850:SF7">
    <property type="entry name" value="BIS(5'-NUCLEOSYL)-TETRAPHOSPHATASE PRPE [ASYMMETRICAL]"/>
    <property type="match status" value="1"/>
</dbReference>
<name>A0A9X2FXM7_9RHOB</name>
<dbReference type="InterPro" id="IPR050126">
    <property type="entry name" value="Ap4A_hydrolase"/>
</dbReference>
<sequence>MIDALDVIPDIHADVDRLKLSLAQCTAKVGFLGDFIDAGKACRMPDDRAVLQRVRGLVEGGRAVAVMGNHELNAILFHRTGIDGTPLRAHSEKNRAQHRSFVQQVGVASEEALDWTDWFLTLPLWLDLGSLRLVHAYWSDTDIAEVAARRPDGRLAEEDLYEIAAESTEFGRAVNRLTSGPEIQLPAGYAFRDLGEHERTQMRLAWWRTDAKTWRDAALSVPNPSDLPDTPLPQERGAEIYSADAPPVLMGHYKMKGRPQIETSNAACLDYPETPVVMKFRGETDLRSVKLVECETSEDCLP</sequence>
<keyword evidence="3" id="KW-1185">Reference proteome</keyword>
<dbReference type="Pfam" id="PF00149">
    <property type="entry name" value="Metallophos"/>
    <property type="match status" value="1"/>
</dbReference>
<evidence type="ECO:0000313" key="2">
    <source>
        <dbReference type="EMBL" id="MCP1169023.1"/>
    </source>
</evidence>
<evidence type="ECO:0000259" key="1">
    <source>
        <dbReference type="Pfam" id="PF00149"/>
    </source>
</evidence>
<dbReference type="SUPFAM" id="SSF56300">
    <property type="entry name" value="Metallo-dependent phosphatases"/>
    <property type="match status" value="1"/>
</dbReference>